<name>A0A0E4FV99_9BRAD</name>
<keyword evidence="2" id="KW-0812">Transmembrane</keyword>
<sequence length="164" mass="17484">MTQLTITRAASRLTSSPKSRLHNALEGLALTATLQSFPTFATAAMLLKLLGNHDRVGDPGVAIFVAIASLAHALLAVAVGPSFPALFKTVYEPKFFEAHLSRSDKITAWRTQPVASLQLVTIVLLLSGMAVVTASVGRGSISLPRHSGARRSREPGIHNHEQRG</sequence>
<proteinExistence type="predicted"/>
<keyword evidence="2" id="KW-0472">Membrane</keyword>
<dbReference type="RefSeq" id="WP_249162963.1">
    <property type="nucleotide sequence ID" value="NZ_CP126038.1"/>
</dbReference>
<feature type="transmembrane region" description="Helical" evidence="2">
    <location>
        <begin position="28"/>
        <end position="49"/>
    </location>
</feature>
<feature type="compositionally biased region" description="Basic and acidic residues" evidence="1">
    <location>
        <begin position="151"/>
        <end position="164"/>
    </location>
</feature>
<gene>
    <name evidence="3" type="ORF">NK6_5591</name>
</gene>
<keyword evidence="2" id="KW-1133">Transmembrane helix</keyword>
<dbReference type="AlphaFoldDB" id="A0A0E4FV99"/>
<feature type="region of interest" description="Disordered" evidence="1">
    <location>
        <begin position="143"/>
        <end position="164"/>
    </location>
</feature>
<dbReference type="EMBL" id="AP014685">
    <property type="protein sequence ID" value="BAR58749.1"/>
    <property type="molecule type" value="Genomic_DNA"/>
</dbReference>
<evidence type="ECO:0000256" key="2">
    <source>
        <dbReference type="SAM" id="Phobius"/>
    </source>
</evidence>
<organism evidence="3 4">
    <name type="scientific">Bradyrhizobium diazoefficiens</name>
    <dbReference type="NCBI Taxonomy" id="1355477"/>
    <lineage>
        <taxon>Bacteria</taxon>
        <taxon>Pseudomonadati</taxon>
        <taxon>Pseudomonadota</taxon>
        <taxon>Alphaproteobacteria</taxon>
        <taxon>Hyphomicrobiales</taxon>
        <taxon>Nitrobacteraceae</taxon>
        <taxon>Bradyrhizobium</taxon>
    </lineage>
</organism>
<reference evidence="3 4" key="1">
    <citation type="submission" date="2014-11" db="EMBL/GenBank/DDBJ databases">
        <title>Symbiosis island explosion on the genome of extra-slow-growing strains of soybean bradyrhizobia with massive insertion sequences.</title>
        <authorList>
            <person name="Iida T."/>
            <person name="Minamisawa K."/>
        </authorList>
    </citation>
    <scope>NUCLEOTIDE SEQUENCE [LARGE SCALE GENOMIC DNA]</scope>
    <source>
        <strain evidence="3 4">NK6</strain>
    </source>
</reference>
<evidence type="ECO:0000256" key="1">
    <source>
        <dbReference type="SAM" id="MobiDB-lite"/>
    </source>
</evidence>
<evidence type="ECO:0000313" key="4">
    <source>
        <dbReference type="Proteomes" id="UP000063308"/>
    </source>
</evidence>
<protein>
    <submittedName>
        <fullName evidence="3">Uncharacterized protein</fullName>
    </submittedName>
</protein>
<feature type="transmembrane region" description="Helical" evidence="2">
    <location>
        <begin position="61"/>
        <end position="83"/>
    </location>
</feature>
<feature type="transmembrane region" description="Helical" evidence="2">
    <location>
        <begin position="119"/>
        <end position="141"/>
    </location>
</feature>
<evidence type="ECO:0000313" key="3">
    <source>
        <dbReference type="EMBL" id="BAR58749.1"/>
    </source>
</evidence>
<dbReference type="Proteomes" id="UP000063308">
    <property type="component" value="Chromosome"/>
</dbReference>
<accession>A0A0E4FV99</accession>